<dbReference type="EMBL" id="CAJPWZ010003274">
    <property type="protein sequence ID" value="CAG2255548.1"/>
    <property type="molecule type" value="Genomic_DNA"/>
</dbReference>
<dbReference type="AlphaFoldDB" id="A0A8S3VC63"/>
<dbReference type="OrthoDB" id="10043005at2759"/>
<sequence>MFKSRVLHTGHICQDPCKQGNHQIIVEPTRSVNYPFSPNDTDLCDRRPLDEGWYRILENGNIATECPAILRCGSLYPVWLNGTLPVEGQRVTLNACQRGFLRCCENPFSVEVQNCNDFNVFYLSTIPACPGRYCTAPPISFSGTPHVIPFIPSFDPLSDERSLAFRCEASIPSDYHRYVFDITWFINQNKIVDKYNITYSKLVTDGVLHRKDWDSHPNGTKVLGFWVMCKMRARPSSVGVSSQYYNSKEFFAGAQIEKPSYTLQSGKEVTIRIKSTVPVACVEVHGHKTCGINIELFSLKDQFQGRPANCNDS</sequence>
<reference evidence="1" key="1">
    <citation type="submission" date="2021-03" db="EMBL/GenBank/DDBJ databases">
        <authorList>
            <person name="Bekaert M."/>
        </authorList>
    </citation>
    <scope>NUCLEOTIDE SEQUENCE</scope>
</reference>
<protein>
    <submittedName>
        <fullName evidence="1">Uncharacterized protein</fullName>
    </submittedName>
</protein>
<evidence type="ECO:0000313" key="1">
    <source>
        <dbReference type="EMBL" id="CAG2255548.1"/>
    </source>
</evidence>
<comment type="caution">
    <text evidence="1">The sequence shown here is derived from an EMBL/GenBank/DDBJ whole genome shotgun (WGS) entry which is preliminary data.</text>
</comment>
<proteinExistence type="predicted"/>
<keyword evidence="2" id="KW-1185">Reference proteome</keyword>
<name>A0A8S3VC63_MYTED</name>
<accession>A0A8S3VC63</accession>
<organism evidence="1 2">
    <name type="scientific">Mytilus edulis</name>
    <name type="common">Blue mussel</name>
    <dbReference type="NCBI Taxonomy" id="6550"/>
    <lineage>
        <taxon>Eukaryota</taxon>
        <taxon>Metazoa</taxon>
        <taxon>Spiralia</taxon>
        <taxon>Lophotrochozoa</taxon>
        <taxon>Mollusca</taxon>
        <taxon>Bivalvia</taxon>
        <taxon>Autobranchia</taxon>
        <taxon>Pteriomorphia</taxon>
        <taxon>Mytilida</taxon>
        <taxon>Mytiloidea</taxon>
        <taxon>Mytilidae</taxon>
        <taxon>Mytilinae</taxon>
        <taxon>Mytilus</taxon>
    </lineage>
</organism>
<evidence type="ECO:0000313" key="2">
    <source>
        <dbReference type="Proteomes" id="UP000683360"/>
    </source>
</evidence>
<gene>
    <name evidence="1" type="ORF">MEDL_66950</name>
</gene>
<dbReference type="Proteomes" id="UP000683360">
    <property type="component" value="Unassembled WGS sequence"/>
</dbReference>